<protein>
    <submittedName>
        <fullName evidence="3">DNA-binding transcriptional MerR regulator</fullName>
    </submittedName>
</protein>
<dbReference type="SUPFAM" id="SSF46955">
    <property type="entry name" value="Putative DNA-binding domain"/>
    <property type="match status" value="1"/>
</dbReference>
<keyword evidence="1 3" id="KW-0238">DNA-binding</keyword>
<dbReference type="RefSeq" id="WP_309972191.1">
    <property type="nucleotide sequence ID" value="NZ_JAVDWH010000001.1"/>
</dbReference>
<feature type="domain" description="HTH merR-type" evidence="2">
    <location>
        <begin position="10"/>
        <end position="80"/>
    </location>
</feature>
<keyword evidence="4" id="KW-1185">Reference proteome</keyword>
<proteinExistence type="predicted"/>
<evidence type="ECO:0000259" key="2">
    <source>
        <dbReference type="PROSITE" id="PS50937"/>
    </source>
</evidence>
<comment type="caution">
    <text evidence="3">The sequence shown here is derived from an EMBL/GenBank/DDBJ whole genome shotgun (WGS) entry which is preliminary data.</text>
</comment>
<evidence type="ECO:0000313" key="4">
    <source>
        <dbReference type="Proteomes" id="UP001257739"/>
    </source>
</evidence>
<dbReference type="Pfam" id="PF13411">
    <property type="entry name" value="MerR_1"/>
    <property type="match status" value="1"/>
</dbReference>
<dbReference type="Gene3D" id="1.10.1660.10">
    <property type="match status" value="1"/>
</dbReference>
<sequence>MTVTEIPAEGLTISAAAEASGLTVDTLRYYEKEGLTLQPPERSSSGQRRYAESDVRWLGTLVMLRKTGMPIRDIRRFVDLYRIEGSEPDRLAILESHREHVREQLREVQTHLEAIDRKIDFYARSNSKTVKVMNK</sequence>
<organism evidence="3 4">
    <name type="scientific">Aeromicrobium panaciterrae</name>
    <dbReference type="NCBI Taxonomy" id="363861"/>
    <lineage>
        <taxon>Bacteria</taxon>
        <taxon>Bacillati</taxon>
        <taxon>Actinomycetota</taxon>
        <taxon>Actinomycetes</taxon>
        <taxon>Propionibacteriales</taxon>
        <taxon>Nocardioidaceae</taxon>
        <taxon>Aeromicrobium</taxon>
    </lineage>
</organism>
<evidence type="ECO:0000256" key="1">
    <source>
        <dbReference type="ARBA" id="ARBA00023125"/>
    </source>
</evidence>
<evidence type="ECO:0000313" key="3">
    <source>
        <dbReference type="EMBL" id="MDR7087963.1"/>
    </source>
</evidence>
<reference evidence="3 4" key="1">
    <citation type="submission" date="2023-07" db="EMBL/GenBank/DDBJ databases">
        <title>Sorghum-associated microbial communities from plants grown in Nebraska, USA.</title>
        <authorList>
            <person name="Schachtman D."/>
        </authorList>
    </citation>
    <scope>NUCLEOTIDE SEQUENCE [LARGE SCALE GENOMIC DNA]</scope>
    <source>
        <strain evidence="3 4">BE248</strain>
    </source>
</reference>
<accession>A0ABU1URY4</accession>
<dbReference type="EMBL" id="JAVDWH010000001">
    <property type="protein sequence ID" value="MDR7087963.1"/>
    <property type="molecule type" value="Genomic_DNA"/>
</dbReference>
<dbReference type="PANTHER" id="PTHR30204">
    <property type="entry name" value="REDOX-CYCLING DRUG-SENSING TRANSCRIPTIONAL ACTIVATOR SOXR"/>
    <property type="match status" value="1"/>
</dbReference>
<dbReference type="SMART" id="SM00422">
    <property type="entry name" value="HTH_MERR"/>
    <property type="match status" value="1"/>
</dbReference>
<dbReference type="InterPro" id="IPR009061">
    <property type="entry name" value="DNA-bd_dom_put_sf"/>
</dbReference>
<dbReference type="Proteomes" id="UP001257739">
    <property type="component" value="Unassembled WGS sequence"/>
</dbReference>
<dbReference type="PANTHER" id="PTHR30204:SF98">
    <property type="entry name" value="HTH-TYPE TRANSCRIPTIONAL REGULATOR ADHR"/>
    <property type="match status" value="1"/>
</dbReference>
<dbReference type="CDD" id="cd01109">
    <property type="entry name" value="HTH_YyaN"/>
    <property type="match status" value="1"/>
</dbReference>
<dbReference type="PROSITE" id="PS50937">
    <property type="entry name" value="HTH_MERR_2"/>
    <property type="match status" value="1"/>
</dbReference>
<dbReference type="InterPro" id="IPR047057">
    <property type="entry name" value="MerR_fam"/>
</dbReference>
<gene>
    <name evidence="3" type="ORF">J2X11_002802</name>
</gene>
<name>A0ABU1URY4_9ACTN</name>
<dbReference type="InterPro" id="IPR000551">
    <property type="entry name" value="MerR-type_HTH_dom"/>
</dbReference>
<dbReference type="GO" id="GO:0003677">
    <property type="term" value="F:DNA binding"/>
    <property type="evidence" value="ECO:0007669"/>
    <property type="project" value="UniProtKB-KW"/>
</dbReference>